<dbReference type="Proteomes" id="UP000191249">
    <property type="component" value="Chromosome"/>
</dbReference>
<evidence type="ECO:0000313" key="2">
    <source>
        <dbReference type="Proteomes" id="UP000191249"/>
    </source>
</evidence>
<accession>A0AAU8VIS3</accession>
<name>A0AAU8VIS3_NEILA</name>
<reference evidence="1 2" key="1">
    <citation type="submission" date="2017-03" db="EMBL/GenBank/DDBJ databases">
        <title>N. lactamica Y92-1009 whole genome sequence.</title>
        <authorList>
            <person name="Pandey A.K."/>
            <person name="Read R.C."/>
        </authorList>
    </citation>
    <scope>NUCLEOTIDE SEQUENCE [LARGE SCALE GENOMIC DNA]</scope>
    <source>
        <strain evidence="1 2">Y92-1009</strain>
    </source>
</reference>
<gene>
    <name evidence="1" type="ORF">B2G52_05460</name>
</gene>
<sequence length="63" mass="7468">MHQTAEHGKPSNSIITPCRFRLQCRHQTDTVNTFMFQHTGRHIKHRPMCRPDLEEVTPFPNRV</sequence>
<dbReference type="EMBL" id="CP019894">
    <property type="protein sequence ID" value="ARB04408.1"/>
    <property type="molecule type" value="Genomic_DNA"/>
</dbReference>
<evidence type="ECO:0000313" key="1">
    <source>
        <dbReference type="EMBL" id="ARB04408.1"/>
    </source>
</evidence>
<proteinExistence type="predicted"/>
<organism evidence="1 2">
    <name type="scientific">Neisseria lactamica</name>
    <dbReference type="NCBI Taxonomy" id="486"/>
    <lineage>
        <taxon>Bacteria</taxon>
        <taxon>Pseudomonadati</taxon>
        <taxon>Pseudomonadota</taxon>
        <taxon>Betaproteobacteria</taxon>
        <taxon>Neisseriales</taxon>
        <taxon>Neisseriaceae</taxon>
        <taxon>Neisseria</taxon>
    </lineage>
</organism>
<dbReference type="AlphaFoldDB" id="A0AAU8VIS3"/>
<protein>
    <submittedName>
        <fullName evidence="1">Uncharacterized protein</fullName>
    </submittedName>
</protein>